<dbReference type="Proteomes" id="UP001476247">
    <property type="component" value="Unassembled WGS sequence"/>
</dbReference>
<comment type="caution">
    <text evidence="1">The sequence shown here is derived from an EMBL/GenBank/DDBJ whole genome shotgun (WGS) entry which is preliminary data.</text>
</comment>
<protein>
    <submittedName>
        <fullName evidence="1">Uncharacterized protein</fullName>
    </submittedName>
</protein>
<keyword evidence="2" id="KW-1185">Reference proteome</keyword>
<proteinExistence type="predicted"/>
<organism evidence="1 2">
    <name type="scientific">Helicostylum pulchrum</name>
    <dbReference type="NCBI Taxonomy" id="562976"/>
    <lineage>
        <taxon>Eukaryota</taxon>
        <taxon>Fungi</taxon>
        <taxon>Fungi incertae sedis</taxon>
        <taxon>Mucoromycota</taxon>
        <taxon>Mucoromycotina</taxon>
        <taxon>Mucoromycetes</taxon>
        <taxon>Mucorales</taxon>
        <taxon>Mucorineae</taxon>
        <taxon>Mucoraceae</taxon>
        <taxon>Helicostylum</taxon>
    </lineage>
</organism>
<gene>
    <name evidence="1" type="ORF">HPULCUR_011200</name>
</gene>
<evidence type="ECO:0000313" key="2">
    <source>
        <dbReference type="Proteomes" id="UP001476247"/>
    </source>
</evidence>
<dbReference type="EMBL" id="BAABUJ010000049">
    <property type="protein sequence ID" value="GAA5805677.1"/>
    <property type="molecule type" value="Genomic_DNA"/>
</dbReference>
<name>A0ABP9YFE2_9FUNG</name>
<accession>A0ABP9YFE2</accession>
<sequence>MHPNILHSSMKKNQNIKLLIAKLLPFLSDFGKWDADVMSSSCQRNFAQIINDNLFGTTAATGGKAFEPYEGYGRLRRPISTMETLFLSGGDLRGLRTSMDVKIPQLRGRGSFFTEATRTFRETLVSSVEPSYAYDTEIDVVLYVIALAFRRSVTQYRNFDAKDKYKDLLITEKSDSKLLAKLHIRKLPISFALLKDSLDLPVFR</sequence>
<reference evidence="1 2" key="1">
    <citation type="submission" date="2024-04" db="EMBL/GenBank/DDBJ databases">
        <title>genome sequences of Mucor flavus KT1a and Helicostylum pulchrum KT1b strains isolation_sourced from the surface of a dry-aged beef.</title>
        <authorList>
            <person name="Toyotome T."/>
            <person name="Hosono M."/>
            <person name="Torimaru M."/>
            <person name="Fukuda K."/>
            <person name="Mikami N."/>
        </authorList>
    </citation>
    <scope>NUCLEOTIDE SEQUENCE [LARGE SCALE GENOMIC DNA]</scope>
    <source>
        <strain evidence="1 2">KT1b</strain>
    </source>
</reference>
<evidence type="ECO:0000313" key="1">
    <source>
        <dbReference type="EMBL" id="GAA5805677.1"/>
    </source>
</evidence>